<protein>
    <recommendedName>
        <fullName evidence="4">Lipoprotein</fullName>
    </recommendedName>
</protein>
<evidence type="ECO:0008006" key="4">
    <source>
        <dbReference type="Google" id="ProtNLM"/>
    </source>
</evidence>
<dbReference type="AlphaFoldDB" id="A0A0B3SEA0"/>
<dbReference type="STRING" id="561184.SAMN05216376_10372"/>
<dbReference type="Proteomes" id="UP000030960">
    <property type="component" value="Unassembled WGS sequence"/>
</dbReference>
<keyword evidence="3" id="KW-1185">Reference proteome</keyword>
<accession>A0A0B3SEA0</accession>
<comment type="caution">
    <text evidence="2">The sequence shown here is derived from an EMBL/GenBank/DDBJ whole genome shotgun (WGS) entry which is preliminary data.</text>
</comment>
<evidence type="ECO:0000256" key="1">
    <source>
        <dbReference type="SAM" id="SignalP"/>
    </source>
</evidence>
<sequence length="195" mass="21500">MRSLVMAAGLAFLAPVAWGCPVGSDIDKGIRFTVDDVDTEEYRRIGPGMIEAVYSASDGLVTRNLLAQGVYLVELVDLVEGVPDQDTRVTYAFPGRAEELAVPEPGGQVTYDVAINNLGDLDKERQIYDFGPLSKINFGACEYDLIPIEIRYEPDDSGTVDLLYYLPAFGFSYYAGSDYTDGSDRYNYSDIEVIE</sequence>
<keyword evidence="1" id="KW-0732">Signal</keyword>
<organism evidence="2 3">
    <name type="scientific">Mameliella alba</name>
    <dbReference type="NCBI Taxonomy" id="561184"/>
    <lineage>
        <taxon>Bacteria</taxon>
        <taxon>Pseudomonadati</taxon>
        <taxon>Pseudomonadota</taxon>
        <taxon>Alphaproteobacteria</taxon>
        <taxon>Rhodobacterales</taxon>
        <taxon>Roseobacteraceae</taxon>
        <taxon>Mameliella</taxon>
    </lineage>
</organism>
<feature type="signal peptide" evidence="1">
    <location>
        <begin position="1"/>
        <end position="19"/>
    </location>
</feature>
<evidence type="ECO:0000313" key="2">
    <source>
        <dbReference type="EMBL" id="KHQ55036.1"/>
    </source>
</evidence>
<proteinExistence type="predicted"/>
<dbReference type="EMBL" id="JSUQ01000001">
    <property type="protein sequence ID" value="KHQ55036.1"/>
    <property type="molecule type" value="Genomic_DNA"/>
</dbReference>
<reference evidence="2 3" key="1">
    <citation type="submission" date="2014-10" db="EMBL/GenBank/DDBJ databases">
        <title>Genome sequence of Ponticoccus sp. strain UMTAT08 isolated from clonal culture of toxic dinoflagellate Alexandrium tamiyavanichii.</title>
        <authorList>
            <person name="Gan H.Y."/>
            <person name="Muhd D.-D."/>
            <person name="Mohd Noor M.E."/>
            <person name="Yeong Y.S."/>
            <person name="Usup G."/>
        </authorList>
    </citation>
    <scope>NUCLEOTIDE SEQUENCE [LARGE SCALE GENOMIC DNA]</scope>
    <source>
        <strain evidence="2 3">UMTAT08</strain>
    </source>
</reference>
<gene>
    <name evidence="2" type="ORF">OA50_00070</name>
</gene>
<name>A0A0B3SEA0_9RHOB</name>
<dbReference type="OrthoDB" id="7872144at2"/>
<evidence type="ECO:0000313" key="3">
    <source>
        <dbReference type="Proteomes" id="UP000030960"/>
    </source>
</evidence>
<feature type="chain" id="PRO_5002083033" description="Lipoprotein" evidence="1">
    <location>
        <begin position="20"/>
        <end position="195"/>
    </location>
</feature>
<dbReference type="RefSeq" id="WP_043135954.1">
    <property type="nucleotide sequence ID" value="NZ_JSUQ01000001.1"/>
</dbReference>